<gene>
    <name evidence="3" type="ordered locus">Kfla_0265</name>
</gene>
<evidence type="ECO:0000259" key="2">
    <source>
        <dbReference type="SMART" id="SM00421"/>
    </source>
</evidence>
<dbReference type="eggNOG" id="COG2197">
    <property type="taxonomic scope" value="Bacteria"/>
</dbReference>
<dbReference type="HOGENOM" id="CLU_2260808_0_0_11"/>
<accession>D2PT73</accession>
<dbReference type="SUPFAM" id="SSF46894">
    <property type="entry name" value="C-terminal effector domain of the bipartite response regulators"/>
    <property type="match status" value="1"/>
</dbReference>
<proteinExistence type="predicted"/>
<dbReference type="KEGG" id="kfl:Kfla_0265"/>
<reference evidence="3 4" key="2">
    <citation type="journal article" date="2010" name="Stand. Genomic Sci.">
        <title>Complete genome sequence of Kribbella flavida type strain (IFO 14399).</title>
        <authorList>
            <person name="Pukall R."/>
            <person name="Lapidus A."/>
            <person name="Glavina Del Rio T."/>
            <person name="Copeland A."/>
            <person name="Tice H."/>
            <person name="Cheng J.-F."/>
            <person name="Lucas S."/>
            <person name="Chen F."/>
            <person name="Nolan M."/>
            <person name="LaButti K."/>
            <person name="Pati A."/>
            <person name="Ivanova N."/>
            <person name="Mavrommatis K."/>
            <person name="Mikhailova N."/>
            <person name="Pitluck S."/>
            <person name="Bruce D."/>
            <person name="Goodwin L."/>
            <person name="Land M."/>
            <person name="Hauser L."/>
            <person name="Chang Y.-J."/>
            <person name="Jeffries C.D."/>
            <person name="Chen A."/>
            <person name="Palaniappan K."/>
            <person name="Chain P."/>
            <person name="Rohde M."/>
            <person name="Goeker M."/>
            <person name="Bristow J."/>
            <person name="Eisen J.A."/>
            <person name="Markowitz V."/>
            <person name="Hugenholtz P."/>
            <person name="Kyrpides N.C."/>
            <person name="Klenk H.-P."/>
            <person name="Brettin T."/>
        </authorList>
    </citation>
    <scope>NUCLEOTIDE SEQUENCE [LARGE SCALE GENOMIC DNA]</scope>
    <source>
        <strain evidence="4">DSM 17836 / JCM 10339 / NBRC 14399</strain>
    </source>
</reference>
<name>D2PT73_KRIFD</name>
<dbReference type="GO" id="GO:0006355">
    <property type="term" value="P:regulation of DNA-templated transcription"/>
    <property type="evidence" value="ECO:0007669"/>
    <property type="project" value="InterPro"/>
</dbReference>
<dbReference type="GO" id="GO:0003677">
    <property type="term" value="F:DNA binding"/>
    <property type="evidence" value="ECO:0007669"/>
    <property type="project" value="UniProtKB-KW"/>
</dbReference>
<dbReference type="Proteomes" id="UP000007967">
    <property type="component" value="Chromosome"/>
</dbReference>
<organism evidence="3 4">
    <name type="scientific">Kribbella flavida (strain DSM 17836 / JCM 10339 / NBRC 14399)</name>
    <dbReference type="NCBI Taxonomy" id="479435"/>
    <lineage>
        <taxon>Bacteria</taxon>
        <taxon>Bacillati</taxon>
        <taxon>Actinomycetota</taxon>
        <taxon>Actinomycetes</taxon>
        <taxon>Propionibacteriales</taxon>
        <taxon>Kribbellaceae</taxon>
        <taxon>Kribbella</taxon>
    </lineage>
</organism>
<evidence type="ECO:0000313" key="3">
    <source>
        <dbReference type="EMBL" id="ADB29389.1"/>
    </source>
</evidence>
<dbReference type="InterPro" id="IPR039420">
    <property type="entry name" value="WalR-like"/>
</dbReference>
<dbReference type="InterPro" id="IPR036388">
    <property type="entry name" value="WH-like_DNA-bd_sf"/>
</dbReference>
<dbReference type="InterPro" id="IPR016032">
    <property type="entry name" value="Sig_transdc_resp-reg_C-effctor"/>
</dbReference>
<reference evidence="4" key="1">
    <citation type="submission" date="2009-09" db="EMBL/GenBank/DDBJ databases">
        <title>The complete genome of Kribbella flavida DSM 17836.</title>
        <authorList>
            <consortium name="US DOE Joint Genome Institute (JGI-PGF)"/>
            <person name="Lucas S."/>
            <person name="Copeland A."/>
            <person name="Lapidus A."/>
            <person name="Glavina del Rio T."/>
            <person name="Dalin E."/>
            <person name="Tice H."/>
            <person name="Bruce D."/>
            <person name="Goodwin L."/>
            <person name="Pitluck S."/>
            <person name="Kyrpides N."/>
            <person name="Mavromatis K."/>
            <person name="Ivanova N."/>
            <person name="Saunders E."/>
            <person name="Brettin T."/>
            <person name="Detter J.C."/>
            <person name="Han C."/>
            <person name="Larimer F."/>
            <person name="Land M."/>
            <person name="Hauser L."/>
            <person name="Markowitz V."/>
            <person name="Cheng J.-F."/>
            <person name="Hugenholtz P."/>
            <person name="Woyke T."/>
            <person name="Wu D."/>
            <person name="Pukall R."/>
            <person name="Klenk H.-P."/>
            <person name="Eisen J.A."/>
        </authorList>
    </citation>
    <scope>NUCLEOTIDE SEQUENCE [LARGE SCALE GENOMIC DNA]</scope>
    <source>
        <strain evidence="4">DSM 17836 / JCM 10339 / NBRC 14399</strain>
    </source>
</reference>
<keyword evidence="4" id="KW-1185">Reference proteome</keyword>
<dbReference type="SMART" id="SM00421">
    <property type="entry name" value="HTH_LUXR"/>
    <property type="match status" value="1"/>
</dbReference>
<dbReference type="RefSeq" id="WP_012917946.1">
    <property type="nucleotide sequence ID" value="NC_013729.1"/>
</dbReference>
<dbReference type="InterPro" id="IPR000792">
    <property type="entry name" value="Tscrpt_reg_LuxR_C"/>
</dbReference>
<dbReference type="Gene3D" id="1.10.10.10">
    <property type="entry name" value="Winged helix-like DNA-binding domain superfamily/Winged helix DNA-binding domain"/>
    <property type="match status" value="1"/>
</dbReference>
<dbReference type="OrthoDB" id="3698411at2"/>
<evidence type="ECO:0000256" key="1">
    <source>
        <dbReference type="ARBA" id="ARBA00023125"/>
    </source>
</evidence>
<dbReference type="EMBL" id="CP001736">
    <property type="protein sequence ID" value="ADB29389.1"/>
    <property type="molecule type" value="Genomic_DNA"/>
</dbReference>
<dbReference type="AlphaFoldDB" id="D2PT73"/>
<dbReference type="PANTHER" id="PTHR43214">
    <property type="entry name" value="TWO-COMPONENT RESPONSE REGULATOR"/>
    <property type="match status" value="1"/>
</dbReference>
<dbReference type="STRING" id="479435.Kfla_0265"/>
<keyword evidence="1" id="KW-0238">DNA-binding</keyword>
<dbReference type="Pfam" id="PF13384">
    <property type="entry name" value="HTH_23"/>
    <property type="match status" value="1"/>
</dbReference>
<protein>
    <submittedName>
        <fullName evidence="3">Transcriptional regulator, LuxR family</fullName>
    </submittedName>
</protein>
<feature type="domain" description="HTH luxR-type" evidence="2">
    <location>
        <begin position="45"/>
        <end position="102"/>
    </location>
</feature>
<evidence type="ECO:0000313" key="4">
    <source>
        <dbReference type="Proteomes" id="UP000007967"/>
    </source>
</evidence>
<sequence>MTVLHNETRPRPELSDLARASEHCGFLRATHQCGLPRATPEPALPREISHEDLKLLRLLATGLPMDAVARRLDLSERTVRRRTRAACDRLGFGTAIEAIVWAAHRGLL</sequence>